<dbReference type="InterPro" id="IPR011324">
    <property type="entry name" value="Cytotoxic_necrot_fac-like_cat"/>
</dbReference>
<dbReference type="Pfam" id="PF02578">
    <property type="entry name" value="Cu-oxidase_4"/>
    <property type="match status" value="1"/>
</dbReference>
<evidence type="ECO:0000256" key="6">
    <source>
        <dbReference type="ARBA" id="ARBA00022801"/>
    </source>
</evidence>
<dbReference type="InterPro" id="IPR038371">
    <property type="entry name" value="Cu_polyphenol_OxRdtase_sf"/>
</dbReference>
<dbReference type="NCBIfam" id="TIGR00726">
    <property type="entry name" value="peptidoglycan editing factor PgeF"/>
    <property type="match status" value="1"/>
</dbReference>
<evidence type="ECO:0000313" key="13">
    <source>
        <dbReference type="Proteomes" id="UP000002274"/>
    </source>
</evidence>
<name>A2C7R4_PROM3</name>
<evidence type="ECO:0000256" key="8">
    <source>
        <dbReference type="ARBA" id="ARBA00047989"/>
    </source>
</evidence>
<dbReference type="BioCyc" id="PMAR59922:G1G80-703-MONOMER"/>
<protein>
    <recommendedName>
        <fullName evidence="11">Purine nucleoside phosphorylase</fullName>
    </recommendedName>
</protein>
<comment type="catalytic activity">
    <reaction evidence="8">
        <text>adenosine + H2O + H(+) = inosine + NH4(+)</text>
        <dbReference type="Rhea" id="RHEA:24408"/>
        <dbReference type="ChEBI" id="CHEBI:15377"/>
        <dbReference type="ChEBI" id="CHEBI:15378"/>
        <dbReference type="ChEBI" id="CHEBI:16335"/>
        <dbReference type="ChEBI" id="CHEBI:17596"/>
        <dbReference type="ChEBI" id="CHEBI:28938"/>
        <dbReference type="EC" id="3.5.4.4"/>
    </reaction>
    <physiologicalReaction direction="left-to-right" evidence="8">
        <dbReference type="Rhea" id="RHEA:24409"/>
    </physiologicalReaction>
</comment>
<organism evidence="12 13">
    <name type="scientific">Prochlorococcus marinus (strain MIT 9303)</name>
    <dbReference type="NCBI Taxonomy" id="59922"/>
    <lineage>
        <taxon>Bacteria</taxon>
        <taxon>Bacillati</taxon>
        <taxon>Cyanobacteriota</taxon>
        <taxon>Cyanophyceae</taxon>
        <taxon>Synechococcales</taxon>
        <taxon>Prochlorococcaceae</taxon>
        <taxon>Prochlorococcus</taxon>
    </lineage>
</organism>
<dbReference type="Gene3D" id="3.60.140.10">
    <property type="entry name" value="CNF1/YfiH-like putative cysteine hydrolases"/>
    <property type="match status" value="1"/>
</dbReference>
<evidence type="ECO:0000256" key="10">
    <source>
        <dbReference type="ARBA" id="ARBA00049893"/>
    </source>
</evidence>
<evidence type="ECO:0000256" key="4">
    <source>
        <dbReference type="ARBA" id="ARBA00022679"/>
    </source>
</evidence>
<evidence type="ECO:0000256" key="1">
    <source>
        <dbReference type="ARBA" id="ARBA00000553"/>
    </source>
</evidence>
<proteinExistence type="inferred from homology"/>
<dbReference type="GO" id="GO:0016787">
    <property type="term" value="F:hydrolase activity"/>
    <property type="evidence" value="ECO:0007669"/>
    <property type="project" value="UniProtKB-KW"/>
</dbReference>
<evidence type="ECO:0000256" key="3">
    <source>
        <dbReference type="ARBA" id="ARBA00007353"/>
    </source>
</evidence>
<evidence type="ECO:0000256" key="9">
    <source>
        <dbReference type="ARBA" id="ARBA00048968"/>
    </source>
</evidence>
<dbReference type="STRING" id="59922.P9303_07731"/>
<gene>
    <name evidence="12" type="ordered locus">P9303_07731</name>
</gene>
<dbReference type="PANTHER" id="PTHR30616">
    <property type="entry name" value="UNCHARACTERIZED PROTEIN YFIH"/>
    <property type="match status" value="1"/>
</dbReference>
<evidence type="ECO:0000256" key="2">
    <source>
        <dbReference type="ARBA" id="ARBA00003215"/>
    </source>
</evidence>
<dbReference type="SUPFAM" id="SSF64438">
    <property type="entry name" value="CNF1/YfiH-like putative cysteine hydrolases"/>
    <property type="match status" value="1"/>
</dbReference>
<comment type="catalytic activity">
    <reaction evidence="1">
        <text>inosine + phosphate = alpha-D-ribose 1-phosphate + hypoxanthine</text>
        <dbReference type="Rhea" id="RHEA:27646"/>
        <dbReference type="ChEBI" id="CHEBI:17368"/>
        <dbReference type="ChEBI" id="CHEBI:17596"/>
        <dbReference type="ChEBI" id="CHEBI:43474"/>
        <dbReference type="ChEBI" id="CHEBI:57720"/>
        <dbReference type="EC" id="2.4.2.1"/>
    </reaction>
    <physiologicalReaction direction="left-to-right" evidence="1">
        <dbReference type="Rhea" id="RHEA:27647"/>
    </physiologicalReaction>
</comment>
<keyword evidence="5" id="KW-0479">Metal-binding</keyword>
<evidence type="ECO:0000256" key="11">
    <source>
        <dbReference type="RuleBase" id="RU361274"/>
    </source>
</evidence>
<keyword evidence="6" id="KW-0378">Hydrolase</keyword>
<dbReference type="RefSeq" id="WP_011825438.1">
    <property type="nucleotide sequence ID" value="NC_008820.1"/>
</dbReference>
<comment type="catalytic activity">
    <reaction evidence="10">
        <text>S-methyl-5'-thioadenosine + phosphate = 5-(methylsulfanyl)-alpha-D-ribose 1-phosphate + adenine</text>
        <dbReference type="Rhea" id="RHEA:11852"/>
        <dbReference type="ChEBI" id="CHEBI:16708"/>
        <dbReference type="ChEBI" id="CHEBI:17509"/>
        <dbReference type="ChEBI" id="CHEBI:43474"/>
        <dbReference type="ChEBI" id="CHEBI:58533"/>
        <dbReference type="EC" id="2.4.2.28"/>
    </reaction>
    <physiologicalReaction direction="left-to-right" evidence="10">
        <dbReference type="Rhea" id="RHEA:11853"/>
    </physiologicalReaction>
</comment>
<dbReference type="EMBL" id="CP000554">
    <property type="protein sequence ID" value="ABM77524.1"/>
    <property type="molecule type" value="Genomic_DNA"/>
</dbReference>
<dbReference type="KEGG" id="pmf:P9303_07731"/>
<accession>A2C7R4</accession>
<dbReference type="InterPro" id="IPR003730">
    <property type="entry name" value="Cu_polyphenol_OxRdtase"/>
</dbReference>
<dbReference type="PANTHER" id="PTHR30616:SF2">
    <property type="entry name" value="PURINE NUCLEOSIDE PHOSPHORYLASE LACC1"/>
    <property type="match status" value="1"/>
</dbReference>
<evidence type="ECO:0000256" key="5">
    <source>
        <dbReference type="ARBA" id="ARBA00022723"/>
    </source>
</evidence>
<dbReference type="GO" id="GO:0017061">
    <property type="term" value="F:S-methyl-5-thioadenosine phosphorylase activity"/>
    <property type="evidence" value="ECO:0007669"/>
    <property type="project" value="UniProtKB-EC"/>
</dbReference>
<dbReference type="HOGENOM" id="CLU_065784_2_0_3"/>
<comment type="similarity">
    <text evidence="3 11">Belongs to the purine nucleoside phosphorylase YfiH/LACC1 family.</text>
</comment>
<dbReference type="GO" id="GO:0005507">
    <property type="term" value="F:copper ion binding"/>
    <property type="evidence" value="ECO:0007669"/>
    <property type="project" value="TreeGrafter"/>
</dbReference>
<dbReference type="AlphaFoldDB" id="A2C7R4"/>
<evidence type="ECO:0000256" key="7">
    <source>
        <dbReference type="ARBA" id="ARBA00022833"/>
    </source>
</evidence>
<comment type="catalytic activity">
    <reaction evidence="9">
        <text>adenosine + phosphate = alpha-D-ribose 1-phosphate + adenine</text>
        <dbReference type="Rhea" id="RHEA:27642"/>
        <dbReference type="ChEBI" id="CHEBI:16335"/>
        <dbReference type="ChEBI" id="CHEBI:16708"/>
        <dbReference type="ChEBI" id="CHEBI:43474"/>
        <dbReference type="ChEBI" id="CHEBI:57720"/>
        <dbReference type="EC" id="2.4.2.1"/>
    </reaction>
    <physiologicalReaction direction="left-to-right" evidence="9">
        <dbReference type="Rhea" id="RHEA:27643"/>
    </physiologicalReaction>
</comment>
<comment type="function">
    <text evidence="2">Purine nucleoside enzyme that catalyzes the phosphorolysis of adenosine and inosine nucleosides, yielding D-ribose 1-phosphate and the respective free bases, adenine and hypoxanthine. Also catalyzes the phosphorolysis of S-methyl-5'-thioadenosine into adenine and S-methyl-5-thio-alpha-D-ribose 1-phosphate. Also has adenosine deaminase activity.</text>
</comment>
<dbReference type="CDD" id="cd16833">
    <property type="entry name" value="YfiH"/>
    <property type="match status" value="1"/>
</dbReference>
<evidence type="ECO:0000313" key="12">
    <source>
        <dbReference type="EMBL" id="ABM77524.1"/>
    </source>
</evidence>
<dbReference type="Proteomes" id="UP000002274">
    <property type="component" value="Chromosome"/>
</dbReference>
<sequence length="284" mass="30819">MTSLGQAAETDKQDPLATPDTLFNQLKGWTWVGCYGGYYLQADLLQKAGFEHGFFTRRWQDRGPDQLAGYLSAGISVHRPQQVHGGRVLEASQANRPPWPEADGLVSDRGGQSLWVCTADCTPVLIADHSTGHAAACHVGWRGLTAKILQEALAKLESRGAKIETLLVALGPAVSGSNYQIQIDVAEAVAKSLEADPNNPPIQLEKRLSALKERGILDAEKEPQQLRLDIRLAAADQLKRAGLSSEQISSCPLCTVAESSLFYSWRRDHVKAVQWSGIVAQAGE</sequence>
<keyword evidence="4" id="KW-0808">Transferase</keyword>
<reference evidence="12 13" key="1">
    <citation type="journal article" date="2007" name="PLoS Genet.">
        <title>Patterns and implications of gene gain and loss in the evolution of Prochlorococcus.</title>
        <authorList>
            <person name="Kettler G.C."/>
            <person name="Martiny A.C."/>
            <person name="Huang K."/>
            <person name="Zucker J."/>
            <person name="Coleman M.L."/>
            <person name="Rodrigue S."/>
            <person name="Chen F."/>
            <person name="Lapidus A."/>
            <person name="Ferriera S."/>
            <person name="Johnson J."/>
            <person name="Steglich C."/>
            <person name="Church G.M."/>
            <person name="Richardson P."/>
            <person name="Chisholm S.W."/>
        </authorList>
    </citation>
    <scope>NUCLEOTIDE SEQUENCE [LARGE SCALE GENOMIC DNA]</scope>
    <source>
        <strain evidence="12 13">MIT 9303</strain>
    </source>
</reference>
<keyword evidence="7" id="KW-0862">Zinc</keyword>